<evidence type="ECO:0000313" key="3">
    <source>
        <dbReference type="Proteomes" id="UP000531561"/>
    </source>
</evidence>
<feature type="region of interest" description="Disordered" evidence="1">
    <location>
        <begin position="195"/>
        <end position="375"/>
    </location>
</feature>
<dbReference type="EMBL" id="JABFCT010000002">
    <property type="protein sequence ID" value="KAF5878697.1"/>
    <property type="molecule type" value="Genomic_DNA"/>
</dbReference>
<dbReference type="GeneID" id="59255000"/>
<protein>
    <submittedName>
        <fullName evidence="2">Uncharacterized protein</fullName>
    </submittedName>
</protein>
<feature type="region of interest" description="Disordered" evidence="1">
    <location>
        <begin position="161"/>
        <end position="182"/>
    </location>
</feature>
<organism evidence="2 3">
    <name type="scientific">Botrytis fragariae</name>
    <dbReference type="NCBI Taxonomy" id="1964551"/>
    <lineage>
        <taxon>Eukaryota</taxon>
        <taxon>Fungi</taxon>
        <taxon>Dikarya</taxon>
        <taxon>Ascomycota</taxon>
        <taxon>Pezizomycotina</taxon>
        <taxon>Leotiomycetes</taxon>
        <taxon>Helotiales</taxon>
        <taxon>Sclerotiniaceae</taxon>
        <taxon>Botrytis</taxon>
    </lineage>
</organism>
<keyword evidence="3" id="KW-1185">Reference proteome</keyword>
<evidence type="ECO:0000313" key="2">
    <source>
        <dbReference type="EMBL" id="KAF5878697.1"/>
    </source>
</evidence>
<feature type="compositionally biased region" description="Basic and acidic residues" evidence="1">
    <location>
        <begin position="168"/>
        <end position="182"/>
    </location>
</feature>
<sequence length="453" mass="52526">MGFRPRKYRPKSSKVMIDESERYSVYASECMLLPGYMEQSITLDMGTHGERRRFLRYSIEFEVEPEPGQRDSKHGYIYGGYSQSHRLGKTKEGEVRSFLKTLKALHKKTRERIELNDHRFKKLEYVSAVLKAALEKGSLLVHQRKLELLEHGRDTRQARFIRPGARKTKQEKTRREKEYERREVRRDETLGRINNSRVAEKLGVQLRNNEKRSRKRHDRMRYPSQSDAESTGSWETASSVDSYSEPSHGRRRRSSSRHYDGYTSGYHEDDSSDDESDTRSHASTVFSKSRRPSSYGSRSSISSGSSRSNSDYMSRHRSGRHNNYQTNDQLRKPPSHPPNFKHGYGTIPTEDLPYPDEPYPGRAQPYHPYDDRADYHYDYSADNPYDDRADNPSTDLFDRYKAAADKRAGQEARSHNLITFTCALAVCIESVYSASGPRIGTHNLPSRVPHNTY</sequence>
<name>A0A8H6B452_9HELO</name>
<gene>
    <name evidence="2" type="ORF">Bfra_000864</name>
</gene>
<reference evidence="2 3" key="1">
    <citation type="journal article" date="2020" name="Phytopathology">
        <title>A high-quality genome resource of Botrytis fragariae, a new and rapidly spreading fungal pathogen causing strawberry gray mold in the U.S.A.</title>
        <authorList>
            <person name="Wu Y."/>
            <person name="Saski C.A."/>
            <person name="Schnabel G."/>
            <person name="Xiao S."/>
            <person name="Hu M."/>
        </authorList>
    </citation>
    <scope>NUCLEOTIDE SEQUENCE [LARGE SCALE GENOMIC DNA]</scope>
    <source>
        <strain evidence="2 3">BVB16</strain>
    </source>
</reference>
<dbReference type="OrthoDB" id="3555572at2759"/>
<evidence type="ECO:0000256" key="1">
    <source>
        <dbReference type="SAM" id="MobiDB-lite"/>
    </source>
</evidence>
<dbReference type="Proteomes" id="UP000531561">
    <property type="component" value="Unassembled WGS sequence"/>
</dbReference>
<comment type="caution">
    <text evidence="2">The sequence shown here is derived from an EMBL/GenBank/DDBJ whole genome shotgun (WGS) entry which is preliminary data.</text>
</comment>
<dbReference type="AlphaFoldDB" id="A0A8H6B452"/>
<proteinExistence type="predicted"/>
<feature type="compositionally biased region" description="Polar residues" evidence="1">
    <location>
        <begin position="223"/>
        <end position="245"/>
    </location>
</feature>
<feature type="compositionally biased region" description="Low complexity" evidence="1">
    <location>
        <begin position="292"/>
        <end position="312"/>
    </location>
</feature>
<dbReference type="RefSeq" id="XP_037197641.1">
    <property type="nucleotide sequence ID" value="XM_037331308.1"/>
</dbReference>
<accession>A0A8H6B452</accession>